<sequence length="246" mass="27045">MRIIENQEQKLVNGEALNFLQTLPSESIGSLITDNPYSSGGLHRSDRVQKTSAKYQGTGFKDLYPEFVGDNRDQFSQLAWMNLWLTEAYRALEVSAYVLLFSDWRQLPLTCTALQTAGFIQRGIVPWDKTKASRPQKGQFRAQCEYVAWGTKGPLDAGAKTRPALPGCFTHSPMKGGKYHIAGKPVELMRDLVEIVPPGKIILDPFMGSGSTGVACKGRNPFVGVEITADNFAVACERLGVNEDAA</sequence>
<dbReference type="Gene3D" id="3.40.50.150">
    <property type="entry name" value="Vaccinia Virus protein VP39"/>
    <property type="match status" value="1"/>
</dbReference>
<feature type="domain" description="DNA methylase N-4/N-6" evidence="4">
    <location>
        <begin position="33"/>
        <end position="229"/>
    </location>
</feature>
<dbReference type="Proteomes" id="UP000586305">
    <property type="component" value="Unassembled WGS sequence"/>
</dbReference>
<evidence type="ECO:0000256" key="1">
    <source>
        <dbReference type="ARBA" id="ARBA00022603"/>
    </source>
</evidence>
<name>A0A849VE45_9GAMM</name>
<dbReference type="EMBL" id="JABBPG010000002">
    <property type="protein sequence ID" value="NOU49971.1"/>
    <property type="molecule type" value="Genomic_DNA"/>
</dbReference>
<dbReference type="Pfam" id="PF01555">
    <property type="entry name" value="N6_N4_Mtase"/>
    <property type="match status" value="1"/>
</dbReference>
<proteinExistence type="inferred from homology"/>
<dbReference type="InterPro" id="IPR001091">
    <property type="entry name" value="RM_Methyltransferase"/>
</dbReference>
<dbReference type="AlphaFoldDB" id="A0A849VE45"/>
<organism evidence="5 6">
    <name type="scientific">Pseudoalteromonas caenipelagi</name>
    <dbReference type="NCBI Taxonomy" id="2726988"/>
    <lineage>
        <taxon>Bacteria</taxon>
        <taxon>Pseudomonadati</taxon>
        <taxon>Pseudomonadota</taxon>
        <taxon>Gammaproteobacteria</taxon>
        <taxon>Alteromonadales</taxon>
        <taxon>Pseudoalteromonadaceae</taxon>
        <taxon>Pseudoalteromonas</taxon>
    </lineage>
</organism>
<evidence type="ECO:0000313" key="5">
    <source>
        <dbReference type="EMBL" id="NOU49971.1"/>
    </source>
</evidence>
<protein>
    <recommendedName>
        <fullName evidence="3">Methyltransferase</fullName>
        <ecNumber evidence="3">2.1.1.-</ecNumber>
    </recommendedName>
</protein>
<accession>A0A849VE45</accession>
<dbReference type="SUPFAM" id="SSF53335">
    <property type="entry name" value="S-adenosyl-L-methionine-dependent methyltransferases"/>
    <property type="match status" value="1"/>
</dbReference>
<keyword evidence="6" id="KW-1185">Reference proteome</keyword>
<dbReference type="InterPro" id="IPR029063">
    <property type="entry name" value="SAM-dependent_MTases_sf"/>
</dbReference>
<evidence type="ECO:0000256" key="2">
    <source>
        <dbReference type="ARBA" id="ARBA00022679"/>
    </source>
</evidence>
<evidence type="ECO:0000313" key="6">
    <source>
        <dbReference type="Proteomes" id="UP000586305"/>
    </source>
</evidence>
<keyword evidence="1 5" id="KW-0489">Methyltransferase</keyword>
<keyword evidence="2 5" id="KW-0808">Transferase</keyword>
<dbReference type="GO" id="GO:0003677">
    <property type="term" value="F:DNA binding"/>
    <property type="evidence" value="ECO:0007669"/>
    <property type="project" value="InterPro"/>
</dbReference>
<dbReference type="EC" id="2.1.1.-" evidence="3"/>
<evidence type="ECO:0000256" key="3">
    <source>
        <dbReference type="RuleBase" id="RU362026"/>
    </source>
</evidence>
<evidence type="ECO:0000259" key="4">
    <source>
        <dbReference type="Pfam" id="PF01555"/>
    </source>
</evidence>
<dbReference type="GO" id="GO:0008170">
    <property type="term" value="F:N-methyltransferase activity"/>
    <property type="evidence" value="ECO:0007669"/>
    <property type="project" value="InterPro"/>
</dbReference>
<gene>
    <name evidence="5" type="ORF">HG263_05400</name>
</gene>
<comment type="similarity">
    <text evidence="3">Belongs to the N(4)/N(6)-methyltransferase family.</text>
</comment>
<reference evidence="5 6" key="1">
    <citation type="submission" date="2020-04" db="EMBL/GenBank/DDBJ databases">
        <title>Pseudoalteromonas caenipelagi sp. nov., isolated from a tidal flat.</title>
        <authorList>
            <person name="Park S."/>
            <person name="Yoon J.-H."/>
        </authorList>
    </citation>
    <scope>NUCLEOTIDE SEQUENCE [LARGE SCALE GENOMIC DNA]</scope>
    <source>
        <strain evidence="5 6">JBTF-M23</strain>
    </source>
</reference>
<dbReference type="PRINTS" id="PR00508">
    <property type="entry name" value="S21N4MTFRASE"/>
</dbReference>
<comment type="caution">
    <text evidence="5">The sequence shown here is derived from an EMBL/GenBank/DDBJ whole genome shotgun (WGS) entry which is preliminary data.</text>
</comment>
<dbReference type="RefSeq" id="WP_171625053.1">
    <property type="nucleotide sequence ID" value="NZ_JABBPG010000002.1"/>
</dbReference>
<dbReference type="InterPro" id="IPR002941">
    <property type="entry name" value="DNA_methylase_N4/N6"/>
</dbReference>
<dbReference type="GO" id="GO:0032259">
    <property type="term" value="P:methylation"/>
    <property type="evidence" value="ECO:0007669"/>
    <property type="project" value="UniProtKB-KW"/>
</dbReference>